<dbReference type="GO" id="GO:0008061">
    <property type="term" value="F:chitin binding"/>
    <property type="evidence" value="ECO:0007669"/>
    <property type="project" value="InterPro"/>
</dbReference>
<sequence>MNSVEDMLKCLIPLLVILALQADGSAAEKLLHRTRRQDDAAVDFKCPKADGLFADPETCRKFYICAGYYPFSQNCPSSLYFDDIKKFCTRKTKQLACGPVEQPDTVAPPTPDPNATPGCDPANCVLPECYCSSDGTQVPGGLEVSDTPQMILLSFDGAVNSLNFDHYRKLLTKTRTNPNGCPIKGTFFVSHEYTSHFHIQKFYADGHEIAIHSISNRSPEDWWAAASYENYAEEMVGQREILHKFANISRDALLGMRVPYLHPGGNDMMNMLYDYDFVYDSSIIVPMSHTPVWPYTLDYKIPHKCMQGTCPTRSFPGLWEIPLNTLFSEDGTGGMCSLADQCVFQENDDESVEQFLKDNFKRHYNVNRAPLGLYFHVNWFNDRNKTNVLLNFIDDIRTKHRDVWFVTMQELVSWMRQPTKSADLSSFAPWACEKRENSCNIPKNCEVPLTMDGYTEMRYMQTCAKCPVKYPWVGNFEGAAEGINIMELTRDADPEPVAEAEAESRKR</sequence>
<evidence type="ECO:0000259" key="2">
    <source>
        <dbReference type="PROSITE" id="PS50940"/>
    </source>
</evidence>
<dbReference type="EMBL" id="BPLQ01002713">
    <property type="protein sequence ID" value="GIX95283.1"/>
    <property type="molecule type" value="Genomic_DNA"/>
</dbReference>
<dbReference type="Gene3D" id="2.170.140.10">
    <property type="entry name" value="Chitin binding domain"/>
    <property type="match status" value="1"/>
</dbReference>
<evidence type="ECO:0000313" key="3">
    <source>
        <dbReference type="EMBL" id="GIX95283.1"/>
    </source>
</evidence>
<reference evidence="3 4" key="1">
    <citation type="submission" date="2021-06" db="EMBL/GenBank/DDBJ databases">
        <title>Caerostris darwini draft genome.</title>
        <authorList>
            <person name="Kono N."/>
            <person name="Arakawa K."/>
        </authorList>
    </citation>
    <scope>NUCLEOTIDE SEQUENCE [LARGE SCALE GENOMIC DNA]</scope>
</reference>
<keyword evidence="1" id="KW-0732">Signal</keyword>
<protein>
    <submittedName>
        <fullName evidence="3">Chitin-binding type-2 domain-containing protein</fullName>
    </submittedName>
</protein>
<dbReference type="PANTHER" id="PTHR45985">
    <property type="match status" value="1"/>
</dbReference>
<feature type="chain" id="PRO_5043797630" evidence="1">
    <location>
        <begin position="28"/>
        <end position="507"/>
    </location>
</feature>
<dbReference type="AlphaFoldDB" id="A0AAV4PGU2"/>
<evidence type="ECO:0000313" key="4">
    <source>
        <dbReference type="Proteomes" id="UP001054837"/>
    </source>
</evidence>
<dbReference type="GO" id="GO:0005975">
    <property type="term" value="P:carbohydrate metabolic process"/>
    <property type="evidence" value="ECO:0007669"/>
    <property type="project" value="InterPro"/>
</dbReference>
<name>A0AAV4PGU2_9ARAC</name>
<dbReference type="Pfam" id="PF01607">
    <property type="entry name" value="CBM_14"/>
    <property type="match status" value="1"/>
</dbReference>
<organism evidence="3 4">
    <name type="scientific">Caerostris darwini</name>
    <dbReference type="NCBI Taxonomy" id="1538125"/>
    <lineage>
        <taxon>Eukaryota</taxon>
        <taxon>Metazoa</taxon>
        <taxon>Ecdysozoa</taxon>
        <taxon>Arthropoda</taxon>
        <taxon>Chelicerata</taxon>
        <taxon>Arachnida</taxon>
        <taxon>Araneae</taxon>
        <taxon>Araneomorphae</taxon>
        <taxon>Entelegynae</taxon>
        <taxon>Araneoidea</taxon>
        <taxon>Araneidae</taxon>
        <taxon>Caerostris</taxon>
    </lineage>
</organism>
<dbReference type="InterPro" id="IPR036508">
    <property type="entry name" value="Chitin-bd_dom_sf"/>
</dbReference>
<dbReference type="Proteomes" id="UP001054837">
    <property type="component" value="Unassembled WGS sequence"/>
</dbReference>
<evidence type="ECO:0000256" key="1">
    <source>
        <dbReference type="SAM" id="SignalP"/>
    </source>
</evidence>
<comment type="caution">
    <text evidence="3">The sequence shown here is derived from an EMBL/GenBank/DDBJ whole genome shotgun (WGS) entry which is preliminary data.</text>
</comment>
<dbReference type="PANTHER" id="PTHR45985:SF3">
    <property type="entry name" value="CHITIN DEACETYLASE-LIKE 4"/>
    <property type="match status" value="1"/>
</dbReference>
<dbReference type="Gene3D" id="3.20.20.370">
    <property type="entry name" value="Glycoside hydrolase/deacetylase"/>
    <property type="match status" value="1"/>
</dbReference>
<accession>A0AAV4PGU2</accession>
<dbReference type="InterPro" id="IPR011330">
    <property type="entry name" value="Glyco_hydro/deAcase_b/a-brl"/>
</dbReference>
<dbReference type="InterPro" id="IPR052740">
    <property type="entry name" value="CE4"/>
</dbReference>
<dbReference type="PROSITE" id="PS50940">
    <property type="entry name" value="CHIT_BIND_II"/>
    <property type="match status" value="1"/>
</dbReference>
<proteinExistence type="predicted"/>
<dbReference type="SMART" id="SM00494">
    <property type="entry name" value="ChtBD2"/>
    <property type="match status" value="1"/>
</dbReference>
<dbReference type="GO" id="GO:0005576">
    <property type="term" value="C:extracellular region"/>
    <property type="evidence" value="ECO:0007669"/>
    <property type="project" value="InterPro"/>
</dbReference>
<gene>
    <name evidence="3" type="ORF">CDAR_92411</name>
</gene>
<keyword evidence="4" id="KW-1185">Reference proteome</keyword>
<feature type="signal peptide" evidence="1">
    <location>
        <begin position="1"/>
        <end position="27"/>
    </location>
</feature>
<dbReference type="SUPFAM" id="SSF57625">
    <property type="entry name" value="Invertebrate chitin-binding proteins"/>
    <property type="match status" value="1"/>
</dbReference>
<dbReference type="InterPro" id="IPR002557">
    <property type="entry name" value="Chitin-bd_dom"/>
</dbReference>
<feature type="domain" description="Chitin-binding type-2" evidence="2">
    <location>
        <begin position="43"/>
        <end position="99"/>
    </location>
</feature>
<dbReference type="SUPFAM" id="SSF88713">
    <property type="entry name" value="Glycoside hydrolase/deacetylase"/>
    <property type="match status" value="1"/>
</dbReference>